<dbReference type="Proteomes" id="UP000070675">
    <property type="component" value="Unassembled WGS sequence"/>
</dbReference>
<dbReference type="EMBL" id="LSCR01000005">
    <property type="protein sequence ID" value="KXB35324.1"/>
    <property type="molecule type" value="Genomic_DNA"/>
</dbReference>
<keyword evidence="2" id="KW-0472">Membrane</keyword>
<feature type="compositionally biased region" description="Low complexity" evidence="1">
    <location>
        <begin position="70"/>
        <end position="85"/>
    </location>
</feature>
<feature type="compositionally biased region" description="Basic and acidic residues" evidence="1">
    <location>
        <begin position="10"/>
        <end position="30"/>
    </location>
</feature>
<organism evidence="3 4">
    <name type="scientific">Atopobium deltae</name>
    <dbReference type="NCBI Taxonomy" id="1393034"/>
    <lineage>
        <taxon>Bacteria</taxon>
        <taxon>Bacillati</taxon>
        <taxon>Actinomycetota</taxon>
        <taxon>Coriobacteriia</taxon>
        <taxon>Coriobacteriales</taxon>
        <taxon>Atopobiaceae</taxon>
        <taxon>Atopobium</taxon>
    </lineage>
</organism>
<dbReference type="PATRIC" id="fig|1393034.3.peg.394"/>
<name>A0A133XWM3_9ACTN</name>
<evidence type="ECO:0000313" key="4">
    <source>
        <dbReference type="Proteomes" id="UP000070675"/>
    </source>
</evidence>
<gene>
    <name evidence="3" type="ORF">HMPREF3192_00409</name>
</gene>
<feature type="transmembrane region" description="Helical" evidence="2">
    <location>
        <begin position="125"/>
        <end position="147"/>
    </location>
</feature>
<dbReference type="AlphaFoldDB" id="A0A133XWM3"/>
<protein>
    <submittedName>
        <fullName evidence="3">Uncharacterized protein</fullName>
    </submittedName>
</protein>
<keyword evidence="4" id="KW-1185">Reference proteome</keyword>
<comment type="caution">
    <text evidence="3">The sequence shown here is derived from an EMBL/GenBank/DDBJ whole genome shotgun (WGS) entry which is preliminary data.</text>
</comment>
<feature type="compositionally biased region" description="Basic and acidic residues" evidence="1">
    <location>
        <begin position="88"/>
        <end position="99"/>
    </location>
</feature>
<evidence type="ECO:0000313" key="3">
    <source>
        <dbReference type="EMBL" id="KXB35324.1"/>
    </source>
</evidence>
<feature type="region of interest" description="Disordered" evidence="1">
    <location>
        <begin position="1"/>
        <end position="99"/>
    </location>
</feature>
<reference evidence="4" key="1">
    <citation type="submission" date="2016-01" db="EMBL/GenBank/DDBJ databases">
        <authorList>
            <person name="Mitreva M."/>
            <person name="Pepin K.H."/>
            <person name="Mihindukulasuriya K.A."/>
            <person name="Fulton R."/>
            <person name="Fronick C."/>
            <person name="O'Laughlin M."/>
            <person name="Miner T."/>
            <person name="Herter B."/>
            <person name="Rosa B.A."/>
            <person name="Cordes M."/>
            <person name="Tomlinson C."/>
            <person name="Wollam A."/>
            <person name="Palsikar V.B."/>
            <person name="Mardis E.R."/>
            <person name="Wilson R.K."/>
        </authorList>
    </citation>
    <scope>NUCLEOTIDE SEQUENCE [LARGE SCALE GENOMIC DNA]</scope>
    <source>
        <strain evidence="4">DNF00019</strain>
    </source>
</reference>
<feature type="transmembrane region" description="Helical" evidence="2">
    <location>
        <begin position="159"/>
        <end position="180"/>
    </location>
</feature>
<dbReference type="OrthoDB" id="3186394at2"/>
<evidence type="ECO:0000256" key="2">
    <source>
        <dbReference type="SAM" id="Phobius"/>
    </source>
</evidence>
<accession>A0A133XWM3</accession>
<proteinExistence type="predicted"/>
<keyword evidence="2" id="KW-0812">Transmembrane</keyword>
<dbReference type="RefSeq" id="WP_066304808.1">
    <property type="nucleotide sequence ID" value="NZ_KQ959486.1"/>
</dbReference>
<keyword evidence="2" id="KW-1133">Transmembrane helix</keyword>
<sequence>MSLRDILQGAREEFEASRGVSSKDEKKAEAADAAAGAGAASGSGSGVMKRSVARAKPKREAAQGVRVVPATASSTASKEASLSATMTREQRRQARQEQNRLRDRIMLASTIVLSKNPEYRAKRKIWWALIIVGLVSTTFTFGVMFIAPKGSSSDLRTVWGMSSAVTLFIAYAGIITAFLYDHVTIRPLRDLADSRVKAMSMKKIDLLVREDAETKKGGFWKAHRRKDDQHDKTANDKLVD</sequence>
<evidence type="ECO:0000256" key="1">
    <source>
        <dbReference type="SAM" id="MobiDB-lite"/>
    </source>
</evidence>
<dbReference type="STRING" id="1393034.HMPREF3192_00409"/>